<reference evidence="2 3" key="1">
    <citation type="submission" date="2016-10" db="EMBL/GenBank/DDBJ databases">
        <authorList>
            <person name="de Groot N.N."/>
        </authorList>
    </citation>
    <scope>NUCLEOTIDE SEQUENCE [LARGE SCALE GENOMIC DNA]</scope>
    <source>
        <strain evidence="2 3">DSM 19706</strain>
    </source>
</reference>
<keyword evidence="1" id="KW-0732">Signal</keyword>
<dbReference type="RefSeq" id="WP_286219213.1">
    <property type="nucleotide sequence ID" value="NZ_AP027363.1"/>
</dbReference>
<dbReference type="EMBL" id="FOHK01000001">
    <property type="protein sequence ID" value="SES65965.1"/>
    <property type="molecule type" value="Genomic_DNA"/>
</dbReference>
<dbReference type="Gene3D" id="3.40.50.1820">
    <property type="entry name" value="alpha/beta hydrolase"/>
    <property type="match status" value="1"/>
</dbReference>
<sequence length="226" mass="25884">MSHKKVLVYFELNLLFMKTTLLLALIMVIQGCNFADSDASLNREGYVSNVDQKPREYFVYLPKGYQQASDKTWPVLLFLHGNGERGNGLDELDFVLKHGPLYEAWIQKKDLPFIIISPQLHMYDFDKKLDYIGNRTRDEIPQRLEKGVEARPKAFATSQPIQRAQSVTSMNDVAPLLPLGWEKSERDLLSILDAVTAKYRVDTKRTYLSGLSYGGFGTWYMASKHP</sequence>
<dbReference type="InterPro" id="IPR029058">
    <property type="entry name" value="AB_hydrolase_fold"/>
</dbReference>
<dbReference type="InterPro" id="IPR050955">
    <property type="entry name" value="Plant_Biomass_Hydrol_Est"/>
</dbReference>
<dbReference type="PANTHER" id="PTHR43037">
    <property type="entry name" value="UNNAMED PRODUCT-RELATED"/>
    <property type="match status" value="1"/>
</dbReference>
<dbReference type="AlphaFoldDB" id="A0A1H9YAR6"/>
<organism evidence="2 3">
    <name type="scientific">Thalassotalea agarivorans</name>
    <name type="common">Thalassomonas agarivorans</name>
    <dbReference type="NCBI Taxonomy" id="349064"/>
    <lineage>
        <taxon>Bacteria</taxon>
        <taxon>Pseudomonadati</taxon>
        <taxon>Pseudomonadota</taxon>
        <taxon>Gammaproteobacteria</taxon>
        <taxon>Alteromonadales</taxon>
        <taxon>Colwelliaceae</taxon>
        <taxon>Thalassotalea</taxon>
    </lineage>
</organism>
<dbReference type="PANTHER" id="PTHR43037:SF1">
    <property type="entry name" value="BLL1128 PROTEIN"/>
    <property type="match status" value="1"/>
</dbReference>
<dbReference type="Proteomes" id="UP000199308">
    <property type="component" value="Unassembled WGS sequence"/>
</dbReference>
<evidence type="ECO:0000313" key="3">
    <source>
        <dbReference type="Proteomes" id="UP000199308"/>
    </source>
</evidence>
<proteinExistence type="predicted"/>
<dbReference type="STRING" id="349064.SAMN05660429_00147"/>
<dbReference type="PROSITE" id="PS51257">
    <property type="entry name" value="PROKAR_LIPOPROTEIN"/>
    <property type="match status" value="1"/>
</dbReference>
<name>A0A1H9YAR6_THASX</name>
<dbReference type="SUPFAM" id="SSF53474">
    <property type="entry name" value="alpha/beta-Hydrolases"/>
    <property type="match status" value="1"/>
</dbReference>
<evidence type="ECO:0008006" key="4">
    <source>
        <dbReference type="Google" id="ProtNLM"/>
    </source>
</evidence>
<evidence type="ECO:0000256" key="1">
    <source>
        <dbReference type="ARBA" id="ARBA00022729"/>
    </source>
</evidence>
<protein>
    <recommendedName>
        <fullName evidence="4">Esterase</fullName>
    </recommendedName>
</protein>
<gene>
    <name evidence="2" type="ORF">SAMN05660429_00147</name>
</gene>
<evidence type="ECO:0000313" key="2">
    <source>
        <dbReference type="EMBL" id="SES65965.1"/>
    </source>
</evidence>
<keyword evidence="3" id="KW-1185">Reference proteome</keyword>
<accession>A0A1H9YAR6</accession>